<dbReference type="EMBL" id="MRZV01000506">
    <property type="protein sequence ID" value="PIK48716.1"/>
    <property type="molecule type" value="Genomic_DNA"/>
</dbReference>
<organism evidence="1 2">
    <name type="scientific">Stichopus japonicus</name>
    <name type="common">Sea cucumber</name>
    <dbReference type="NCBI Taxonomy" id="307972"/>
    <lineage>
        <taxon>Eukaryota</taxon>
        <taxon>Metazoa</taxon>
        <taxon>Echinodermata</taxon>
        <taxon>Eleutherozoa</taxon>
        <taxon>Echinozoa</taxon>
        <taxon>Holothuroidea</taxon>
        <taxon>Aspidochirotacea</taxon>
        <taxon>Aspidochirotida</taxon>
        <taxon>Stichopodidae</taxon>
        <taxon>Apostichopus</taxon>
    </lineage>
</organism>
<dbReference type="STRING" id="307972.A0A2G8KL35"/>
<evidence type="ECO:0008006" key="3">
    <source>
        <dbReference type="Google" id="ProtNLM"/>
    </source>
</evidence>
<protein>
    <recommendedName>
        <fullName evidence="3">Cyclic nucleotide-binding domain-containing protein</fullName>
    </recommendedName>
</protein>
<dbReference type="OrthoDB" id="166212at2759"/>
<sequence length="126" mass="14410">MLATSGLNGYIQRGTELDVPYCVRVAELEAGDVFGILTVTPGYQEDSVSLVSQGAEAIKVSKSFFLKYADERVFTQIEMRYEPYPSQDECLDDLDLTDQWQRYKKFELQQTLQKVEEKAQLKEIPS</sequence>
<proteinExistence type="predicted"/>
<dbReference type="Proteomes" id="UP000230750">
    <property type="component" value="Unassembled WGS sequence"/>
</dbReference>
<reference evidence="1 2" key="1">
    <citation type="journal article" date="2017" name="PLoS Biol.">
        <title>The sea cucumber genome provides insights into morphological evolution and visceral regeneration.</title>
        <authorList>
            <person name="Zhang X."/>
            <person name="Sun L."/>
            <person name="Yuan J."/>
            <person name="Sun Y."/>
            <person name="Gao Y."/>
            <person name="Zhang L."/>
            <person name="Li S."/>
            <person name="Dai H."/>
            <person name="Hamel J.F."/>
            <person name="Liu C."/>
            <person name="Yu Y."/>
            <person name="Liu S."/>
            <person name="Lin W."/>
            <person name="Guo K."/>
            <person name="Jin S."/>
            <person name="Xu P."/>
            <person name="Storey K.B."/>
            <person name="Huan P."/>
            <person name="Zhang T."/>
            <person name="Zhou Y."/>
            <person name="Zhang J."/>
            <person name="Lin C."/>
            <person name="Li X."/>
            <person name="Xing L."/>
            <person name="Huo D."/>
            <person name="Sun M."/>
            <person name="Wang L."/>
            <person name="Mercier A."/>
            <person name="Li F."/>
            <person name="Yang H."/>
            <person name="Xiang J."/>
        </authorList>
    </citation>
    <scope>NUCLEOTIDE SEQUENCE [LARGE SCALE GENOMIC DNA]</scope>
    <source>
        <strain evidence="1">Shaxun</strain>
        <tissue evidence="1">Muscle</tissue>
    </source>
</reference>
<gene>
    <name evidence="1" type="ORF">BSL78_14403</name>
</gene>
<name>A0A2G8KL35_STIJA</name>
<evidence type="ECO:0000313" key="2">
    <source>
        <dbReference type="Proteomes" id="UP000230750"/>
    </source>
</evidence>
<evidence type="ECO:0000313" key="1">
    <source>
        <dbReference type="EMBL" id="PIK48716.1"/>
    </source>
</evidence>
<keyword evidence="2" id="KW-1185">Reference proteome</keyword>
<comment type="caution">
    <text evidence="1">The sequence shown here is derived from an EMBL/GenBank/DDBJ whole genome shotgun (WGS) entry which is preliminary data.</text>
</comment>
<dbReference type="AlphaFoldDB" id="A0A2G8KL35"/>
<accession>A0A2G8KL35</accession>